<comment type="subcellular location">
    <subcellularLocation>
        <location evidence="2">Golgi apparatus</location>
        <location evidence="2">trans-Golgi network membrane</location>
        <topology evidence="2">Single-pass type I membrane protein</topology>
    </subcellularLocation>
</comment>
<feature type="compositionally biased region" description="Basic and acidic residues" evidence="16">
    <location>
        <begin position="578"/>
        <end position="592"/>
    </location>
</feature>
<comment type="catalytic activity">
    <reaction evidence="1">
        <text>Preferential release of a C-terminal arginine or lysine residue.</text>
        <dbReference type="EC" id="3.4.16.6"/>
    </reaction>
</comment>
<evidence type="ECO:0000256" key="3">
    <source>
        <dbReference type="ARBA" id="ARBA00009431"/>
    </source>
</evidence>
<gene>
    <name evidence="19" type="ORF">P167DRAFT_484390</name>
    <name evidence="18" type="ORF">P167DRAFT_578902</name>
</gene>
<keyword evidence="5 15" id="KW-0645">Protease</keyword>
<evidence type="ECO:0000256" key="10">
    <source>
        <dbReference type="ARBA" id="ARBA00022989"/>
    </source>
</evidence>
<keyword evidence="12 17" id="KW-0472">Membrane</keyword>
<dbReference type="InterPro" id="IPR029058">
    <property type="entry name" value="AB_hydrolase_fold"/>
</dbReference>
<dbReference type="FunCoup" id="A0A3N4KZ42">
    <property type="interactions" value="116"/>
</dbReference>
<evidence type="ECO:0000256" key="17">
    <source>
        <dbReference type="SAM" id="Phobius"/>
    </source>
</evidence>
<evidence type="ECO:0000256" key="9">
    <source>
        <dbReference type="ARBA" id="ARBA00022801"/>
    </source>
</evidence>
<name>A0A3N4KZ42_9PEZI</name>
<comment type="function">
    <text evidence="14">Protease with a carboxypeptidase B-like function involved in the C-terminal processing of the lysine and arginine residues from protein precursors. Promotes cell fusion and is involved in the programmed cell death.</text>
</comment>
<dbReference type="OrthoDB" id="443318at2759"/>
<dbReference type="STRING" id="1392247.A0A3N4KZ42"/>
<dbReference type="GO" id="GO:0006508">
    <property type="term" value="P:proteolysis"/>
    <property type="evidence" value="ECO:0007669"/>
    <property type="project" value="UniProtKB-KW"/>
</dbReference>
<dbReference type="PANTHER" id="PTHR11802">
    <property type="entry name" value="SERINE PROTEASE FAMILY S10 SERINE CARBOXYPEPTIDASE"/>
    <property type="match status" value="1"/>
</dbReference>
<dbReference type="Pfam" id="PF00450">
    <property type="entry name" value="Peptidase_S10"/>
    <property type="match status" value="1"/>
</dbReference>
<evidence type="ECO:0000256" key="6">
    <source>
        <dbReference type="ARBA" id="ARBA00022692"/>
    </source>
</evidence>
<evidence type="ECO:0000256" key="2">
    <source>
        <dbReference type="ARBA" id="ARBA00004393"/>
    </source>
</evidence>
<dbReference type="EMBL" id="ML119117">
    <property type="protein sequence ID" value="RPB14679.1"/>
    <property type="molecule type" value="Genomic_DNA"/>
</dbReference>
<dbReference type="InterPro" id="IPR001563">
    <property type="entry name" value="Peptidase_S10"/>
</dbReference>
<dbReference type="InterPro" id="IPR018202">
    <property type="entry name" value="Ser_caboxypep_ser_AS"/>
</dbReference>
<keyword evidence="7" id="KW-0053">Apoptosis</keyword>
<dbReference type="AlphaFoldDB" id="A0A3N4KZ42"/>
<dbReference type="GO" id="GO:0004185">
    <property type="term" value="F:serine-type carboxypeptidase activity"/>
    <property type="evidence" value="ECO:0007669"/>
    <property type="project" value="UniProtKB-UniRule"/>
</dbReference>
<feature type="region of interest" description="Disordered" evidence="16">
    <location>
        <begin position="565"/>
        <end position="620"/>
    </location>
</feature>
<keyword evidence="13" id="KW-0325">Glycoprotein</keyword>
<dbReference type="PANTHER" id="PTHR11802:SF190">
    <property type="entry name" value="PHEROMONE-PROCESSING CARBOXYPEPTIDASE KEX1"/>
    <property type="match status" value="1"/>
</dbReference>
<feature type="signal peptide" evidence="15">
    <location>
        <begin position="1"/>
        <end position="23"/>
    </location>
</feature>
<proteinExistence type="inferred from homology"/>
<keyword evidence="10 17" id="KW-1133">Transmembrane helix</keyword>
<sequence>MRLTASSLLFGAIALSAIGGVLAAPTDAPASSAQYFVKSLPGQPKGPLVKMHAGHIEVDAATNGNLFFWHFQNKHIANRQRTVIWLNGGPGCSSMDGTLMEIGPYRVKEDQSLEENPGSWHEFANLLFVDQPVGTGFSYVDSNHYLTDLDQMADHFIKFLEKWFALFPEYEADDLYIAGESYAGQHIPYIAQAILDRNAKSSSATKWKIEGLLIGNGWIDPAPQYLSYLTFAYKEGIVEAGTDVAKSLEKQVSICAKTLSEKGANHVDVPICERILTDMLEKTKKMKNGEERCVNMYDVRLDDTYPSCGMNWPPDLKDLTPYLRKPDVVKALHVNPGKKSGWTECAGGVSSAFRAKNSKPSIELMPNLLANMPVLLFSGDKDLICNHIGTEELIHAMEFNGGKGFELDAPGTWAPREDWVFEGEPAGYYQSARNLTYVLFYNSSHMVPFDFPRRTRDMLDRFMGVDIGKIGGIPTDSIIGGEKGPVTSVGGTPNSTTAIEKEKSKVDKARWDAYYRSGEIALVFVAISAIIWGIFVYRQRRSYRNSRNDGKGAYRGVGIGMKRRNMRSEESFDEDELKDLTVETPMFERDPESGGAARQSRYSVGSDESDGEGSAAKERK</sequence>
<evidence type="ECO:0000313" key="19">
    <source>
        <dbReference type="EMBL" id="RPB14679.1"/>
    </source>
</evidence>
<keyword evidence="20" id="KW-1185">Reference proteome</keyword>
<dbReference type="PROSITE" id="PS00131">
    <property type="entry name" value="CARBOXYPEPT_SER_SER"/>
    <property type="match status" value="1"/>
</dbReference>
<dbReference type="FunFam" id="3.40.50.1820:FF:000121">
    <property type="entry name" value="Carboxypeptidase D"/>
    <property type="match status" value="1"/>
</dbReference>
<evidence type="ECO:0000256" key="12">
    <source>
        <dbReference type="ARBA" id="ARBA00023136"/>
    </source>
</evidence>
<dbReference type="GO" id="GO:0006915">
    <property type="term" value="P:apoptotic process"/>
    <property type="evidence" value="ECO:0007669"/>
    <property type="project" value="UniProtKB-KW"/>
</dbReference>
<evidence type="ECO:0000256" key="13">
    <source>
        <dbReference type="ARBA" id="ARBA00023180"/>
    </source>
</evidence>
<organism evidence="19 20">
    <name type="scientific">Morchella conica CCBAS932</name>
    <dbReference type="NCBI Taxonomy" id="1392247"/>
    <lineage>
        <taxon>Eukaryota</taxon>
        <taxon>Fungi</taxon>
        <taxon>Dikarya</taxon>
        <taxon>Ascomycota</taxon>
        <taxon>Pezizomycotina</taxon>
        <taxon>Pezizomycetes</taxon>
        <taxon>Pezizales</taxon>
        <taxon>Morchellaceae</taxon>
        <taxon>Morchella</taxon>
    </lineage>
</organism>
<feature type="chain" id="PRO_5041003349" description="Carboxypeptidase" evidence="15">
    <location>
        <begin position="24"/>
        <end position="620"/>
    </location>
</feature>
<feature type="transmembrane region" description="Helical" evidence="17">
    <location>
        <begin position="520"/>
        <end position="537"/>
    </location>
</feature>
<evidence type="ECO:0000256" key="14">
    <source>
        <dbReference type="ARBA" id="ARBA00037042"/>
    </source>
</evidence>
<keyword evidence="6 17" id="KW-0812">Transmembrane</keyword>
<keyword evidence="9 15" id="KW-0378">Hydrolase</keyword>
<dbReference type="GO" id="GO:0005802">
    <property type="term" value="C:trans-Golgi network"/>
    <property type="evidence" value="ECO:0007669"/>
    <property type="project" value="TreeGrafter"/>
</dbReference>
<reference evidence="19 20" key="1">
    <citation type="journal article" date="2018" name="Nat. Ecol. Evol.">
        <title>Pezizomycetes genomes reveal the molecular basis of ectomycorrhizal truffle lifestyle.</title>
        <authorList>
            <person name="Murat C."/>
            <person name="Payen T."/>
            <person name="Noel B."/>
            <person name="Kuo A."/>
            <person name="Morin E."/>
            <person name="Chen J."/>
            <person name="Kohler A."/>
            <person name="Krizsan K."/>
            <person name="Balestrini R."/>
            <person name="Da Silva C."/>
            <person name="Montanini B."/>
            <person name="Hainaut M."/>
            <person name="Levati E."/>
            <person name="Barry K.W."/>
            <person name="Belfiori B."/>
            <person name="Cichocki N."/>
            <person name="Clum A."/>
            <person name="Dockter R.B."/>
            <person name="Fauchery L."/>
            <person name="Guy J."/>
            <person name="Iotti M."/>
            <person name="Le Tacon F."/>
            <person name="Lindquist E.A."/>
            <person name="Lipzen A."/>
            <person name="Malagnac F."/>
            <person name="Mello A."/>
            <person name="Molinier V."/>
            <person name="Miyauchi S."/>
            <person name="Poulain J."/>
            <person name="Riccioni C."/>
            <person name="Rubini A."/>
            <person name="Sitrit Y."/>
            <person name="Splivallo R."/>
            <person name="Traeger S."/>
            <person name="Wang M."/>
            <person name="Zifcakova L."/>
            <person name="Wipf D."/>
            <person name="Zambonelli A."/>
            <person name="Paolocci F."/>
            <person name="Nowrousian M."/>
            <person name="Ottonello S."/>
            <person name="Baldrian P."/>
            <person name="Spatafora J.W."/>
            <person name="Henrissat B."/>
            <person name="Nagy L.G."/>
            <person name="Aury J.M."/>
            <person name="Wincker P."/>
            <person name="Grigoriev I.V."/>
            <person name="Bonfante P."/>
            <person name="Martin F.M."/>
        </authorList>
    </citation>
    <scope>NUCLEOTIDE SEQUENCE [LARGE SCALE GENOMIC DNA]</scope>
    <source>
        <strain evidence="19 20">CCBAS932</strain>
    </source>
</reference>
<evidence type="ECO:0000256" key="7">
    <source>
        <dbReference type="ARBA" id="ARBA00022703"/>
    </source>
</evidence>
<evidence type="ECO:0000313" key="18">
    <source>
        <dbReference type="EMBL" id="RPB07856.1"/>
    </source>
</evidence>
<evidence type="ECO:0000256" key="5">
    <source>
        <dbReference type="ARBA" id="ARBA00022670"/>
    </source>
</evidence>
<dbReference type="EMBL" id="ML119174">
    <property type="protein sequence ID" value="RPB07856.1"/>
    <property type="molecule type" value="Genomic_DNA"/>
</dbReference>
<evidence type="ECO:0000256" key="4">
    <source>
        <dbReference type="ARBA" id="ARBA00022645"/>
    </source>
</evidence>
<dbReference type="PRINTS" id="PR00724">
    <property type="entry name" value="CRBOXYPTASEC"/>
</dbReference>
<dbReference type="EC" id="3.4.16.-" evidence="15"/>
<evidence type="ECO:0000256" key="15">
    <source>
        <dbReference type="RuleBase" id="RU361156"/>
    </source>
</evidence>
<dbReference type="Proteomes" id="UP000277580">
    <property type="component" value="Unassembled WGS sequence"/>
</dbReference>
<keyword evidence="11" id="KW-0333">Golgi apparatus</keyword>
<evidence type="ECO:0000256" key="8">
    <source>
        <dbReference type="ARBA" id="ARBA00022729"/>
    </source>
</evidence>
<keyword evidence="8 15" id="KW-0732">Signal</keyword>
<evidence type="ECO:0000256" key="16">
    <source>
        <dbReference type="SAM" id="MobiDB-lite"/>
    </source>
</evidence>
<accession>A0A3N4KZ42</accession>
<evidence type="ECO:0000313" key="20">
    <source>
        <dbReference type="Proteomes" id="UP000277580"/>
    </source>
</evidence>
<comment type="similarity">
    <text evidence="3 15">Belongs to the peptidase S10 family.</text>
</comment>
<evidence type="ECO:0000256" key="1">
    <source>
        <dbReference type="ARBA" id="ARBA00001003"/>
    </source>
</evidence>
<protein>
    <recommendedName>
        <fullName evidence="15">Carboxypeptidase</fullName>
        <ecNumber evidence="15">3.4.16.-</ecNumber>
    </recommendedName>
</protein>
<dbReference type="SUPFAM" id="SSF53474">
    <property type="entry name" value="alpha/beta-Hydrolases"/>
    <property type="match status" value="1"/>
</dbReference>
<keyword evidence="4 15" id="KW-0121">Carboxypeptidase</keyword>
<evidence type="ECO:0000256" key="11">
    <source>
        <dbReference type="ARBA" id="ARBA00023034"/>
    </source>
</evidence>
<dbReference type="Gene3D" id="3.40.50.1820">
    <property type="entry name" value="alpha/beta hydrolase"/>
    <property type="match status" value="1"/>
</dbReference>